<dbReference type="Proteomes" id="UP000887569">
    <property type="component" value="Unplaced"/>
</dbReference>
<protein>
    <submittedName>
        <fullName evidence="2 3">Secreted protein</fullName>
    </submittedName>
</protein>
<name>A0A914ZRN9_PARUN</name>
<dbReference type="WBParaSite" id="PgB15_g037_t03">
    <property type="protein sequence ID" value="PgB15_g037_t03"/>
    <property type="gene ID" value="PgB15_g037"/>
</dbReference>
<dbReference type="WBParaSite" id="PgB15_g037_t02">
    <property type="protein sequence ID" value="PgB15_g037_t02"/>
    <property type="gene ID" value="PgB15_g037"/>
</dbReference>
<organism evidence="1 3">
    <name type="scientific">Parascaris univalens</name>
    <name type="common">Nematode worm</name>
    <dbReference type="NCBI Taxonomy" id="6257"/>
    <lineage>
        <taxon>Eukaryota</taxon>
        <taxon>Metazoa</taxon>
        <taxon>Ecdysozoa</taxon>
        <taxon>Nematoda</taxon>
        <taxon>Chromadorea</taxon>
        <taxon>Rhabditida</taxon>
        <taxon>Spirurina</taxon>
        <taxon>Ascaridomorpha</taxon>
        <taxon>Ascaridoidea</taxon>
        <taxon>Ascarididae</taxon>
        <taxon>Parascaris</taxon>
    </lineage>
</organism>
<dbReference type="AlphaFoldDB" id="A0A914ZRN9"/>
<evidence type="ECO:0000313" key="3">
    <source>
        <dbReference type="WBParaSite" id="PgB15_g037_t02"/>
    </source>
</evidence>
<proteinExistence type="predicted"/>
<evidence type="ECO:0000313" key="2">
    <source>
        <dbReference type="WBParaSite" id="PgB15_g037_t01"/>
    </source>
</evidence>
<keyword evidence="1" id="KW-1185">Reference proteome</keyword>
<dbReference type="WBParaSite" id="PgB15_g037_t01">
    <property type="protein sequence ID" value="PgB15_g037_t01"/>
    <property type="gene ID" value="PgB15_g037"/>
</dbReference>
<accession>A0A914ZRN9</accession>
<sequence>MCIHIRACSVARMCHASAASEKRIGSACYSHAAGSFELRSRLLVSNELHPIVKKTFFNVCCVPNRPVANGKHRLPLESVRPHSFTCTVTLHI</sequence>
<evidence type="ECO:0000313" key="1">
    <source>
        <dbReference type="Proteomes" id="UP000887569"/>
    </source>
</evidence>
<reference evidence="2 3" key="1">
    <citation type="submission" date="2022-11" db="UniProtKB">
        <authorList>
            <consortium name="WormBaseParasite"/>
        </authorList>
    </citation>
    <scope>IDENTIFICATION</scope>
</reference>